<evidence type="ECO:0000313" key="4">
    <source>
        <dbReference type="Proteomes" id="UP000002499"/>
    </source>
</evidence>
<evidence type="ECO:0000259" key="2">
    <source>
        <dbReference type="Pfam" id="PF24320"/>
    </source>
</evidence>
<feature type="domain" description="DUF7492" evidence="2">
    <location>
        <begin position="25"/>
        <end position="243"/>
    </location>
</feature>
<proteinExistence type="predicted"/>
<dbReference type="OMA" id="RRRQNWV"/>
<dbReference type="AlphaFoldDB" id="E9E8M4"/>
<dbReference type="InParanoid" id="E9E8M4"/>
<name>E9E8M4_METAQ</name>
<accession>E9E8M4</accession>
<feature type="compositionally biased region" description="Polar residues" evidence="1">
    <location>
        <begin position="414"/>
        <end position="431"/>
    </location>
</feature>
<dbReference type="Proteomes" id="UP000002499">
    <property type="component" value="Unassembled WGS sequence"/>
</dbReference>
<gene>
    <name evidence="3" type="ORF">MAC_06239</name>
</gene>
<dbReference type="Pfam" id="PF24320">
    <property type="entry name" value="DUF7492"/>
    <property type="match status" value="1"/>
</dbReference>
<feature type="region of interest" description="Disordered" evidence="1">
    <location>
        <begin position="394"/>
        <end position="443"/>
    </location>
</feature>
<dbReference type="EMBL" id="GL698522">
    <property type="protein sequence ID" value="EFY87753.1"/>
    <property type="molecule type" value="Genomic_DNA"/>
</dbReference>
<sequence length="443" mass="48239">MRNLKSRYGNPYRLGSLLGLACLTSAHSWIEYAYVIAPNGTMVGHIGYPRGFKPRSDPGWNDKIPQWLLPQTGSAAYSGKEVLNKFPFEENPKQPVLEAAPGDHIALMHFENGHVSLPQNQPNKPKNRGTVYLYGTSEPKEKENLFDVHLVWNKDGTGGDKRGVLLATRNYDDGRCFQPNTADITNQRVAKLKDNGAQNSQELACHSDLKLPDNLKPGSFYTIYWYWDWPSLNPDKIDMDKTADGLYPWAGSFMRGDKVPNGWTMDAIAHNESYSSVIDIKIVEKPKEFAGKDAGKEAWVSKQNVYSMGVQDQMANNFQVNVGGPGNSGTGSAPTASAPASAPPASAPASGPAPTAGSDAASSNAGAVATVTQYITVPPTTLITTVFKTVGDDNKKVRRSEPAPEQSILRLTNAYPTGTPGQHSAAKQVSSAPPYDRRRARWF</sequence>
<reference evidence="3 4" key="1">
    <citation type="journal article" date="2011" name="PLoS Genet.">
        <title>Genome sequencing and comparative transcriptomics of the model entomopathogenic fungi Metarhizium anisopliae and M. acridum.</title>
        <authorList>
            <person name="Gao Q."/>
            <person name="Jin K."/>
            <person name="Ying S.H."/>
            <person name="Zhang Y."/>
            <person name="Xiao G."/>
            <person name="Shang Y."/>
            <person name="Duan Z."/>
            <person name="Hu X."/>
            <person name="Xie X.Q."/>
            <person name="Zhou G."/>
            <person name="Peng G."/>
            <person name="Luo Z."/>
            <person name="Huang W."/>
            <person name="Wang B."/>
            <person name="Fang W."/>
            <person name="Wang S."/>
            <person name="Zhong Y."/>
            <person name="Ma L.J."/>
            <person name="St Leger R.J."/>
            <person name="Zhao G.P."/>
            <person name="Pei Y."/>
            <person name="Feng M.G."/>
            <person name="Xia Y."/>
            <person name="Wang C."/>
        </authorList>
    </citation>
    <scope>NUCLEOTIDE SEQUENCE [LARGE SCALE GENOMIC DNA]</scope>
    <source>
        <strain evidence="3 4">CQMa 102</strain>
    </source>
</reference>
<dbReference type="HOGENOM" id="CLU_019095_2_0_1"/>
<dbReference type="InterPro" id="IPR055915">
    <property type="entry name" value="DUF7492"/>
</dbReference>
<protein>
    <recommendedName>
        <fullName evidence="2">DUF7492 domain-containing protein</fullName>
    </recommendedName>
</protein>
<dbReference type="GeneID" id="19250550"/>
<organism evidence="4">
    <name type="scientific">Metarhizium acridum (strain CQMa 102)</name>
    <dbReference type="NCBI Taxonomy" id="655827"/>
    <lineage>
        <taxon>Eukaryota</taxon>
        <taxon>Fungi</taxon>
        <taxon>Dikarya</taxon>
        <taxon>Ascomycota</taxon>
        <taxon>Pezizomycotina</taxon>
        <taxon>Sordariomycetes</taxon>
        <taxon>Hypocreomycetidae</taxon>
        <taxon>Hypocreales</taxon>
        <taxon>Clavicipitaceae</taxon>
        <taxon>Metarhizium</taxon>
    </lineage>
</organism>
<evidence type="ECO:0000313" key="3">
    <source>
        <dbReference type="EMBL" id="EFY87753.1"/>
    </source>
</evidence>
<feature type="compositionally biased region" description="Low complexity" evidence="1">
    <location>
        <begin position="347"/>
        <end position="361"/>
    </location>
</feature>
<dbReference type="OrthoDB" id="64281at2759"/>
<feature type="region of interest" description="Disordered" evidence="1">
    <location>
        <begin position="318"/>
        <end position="361"/>
    </location>
</feature>
<dbReference type="KEGG" id="maw:19250550"/>
<dbReference type="eggNOG" id="ENOG502SD68">
    <property type="taxonomic scope" value="Eukaryota"/>
</dbReference>
<evidence type="ECO:0000256" key="1">
    <source>
        <dbReference type="SAM" id="MobiDB-lite"/>
    </source>
</evidence>
<feature type="compositionally biased region" description="Low complexity" evidence="1">
    <location>
        <begin position="330"/>
        <end position="340"/>
    </location>
</feature>
<keyword evidence="4" id="KW-1185">Reference proteome</keyword>